<evidence type="ECO:0000256" key="1">
    <source>
        <dbReference type="ARBA" id="ARBA00022801"/>
    </source>
</evidence>
<evidence type="ECO:0000313" key="4">
    <source>
        <dbReference type="Proteomes" id="UP000243589"/>
    </source>
</evidence>
<dbReference type="Proteomes" id="UP000243589">
    <property type="component" value="Unassembled WGS sequence"/>
</dbReference>
<evidence type="ECO:0000259" key="2">
    <source>
        <dbReference type="PROSITE" id="PS51462"/>
    </source>
</evidence>
<dbReference type="PANTHER" id="PTHR11839">
    <property type="entry name" value="UDP/ADP-SUGAR PYROPHOSPHATASE"/>
    <property type="match status" value="1"/>
</dbReference>
<reference evidence="3 4" key="1">
    <citation type="submission" date="2016-01" db="EMBL/GenBank/DDBJ databases">
        <title>Use of Whole Genome Sequencing to ascertain that Brevibacterium massiliense (Roux, Raoult 2009) is a later heterotypic synonym of Brevibacterium ravenspurgense (Mages 2008).</title>
        <authorList>
            <person name="Bernier A.-M."/>
            <person name="Burdz T."/>
            <person name="Huynh C."/>
            <person name="Pachecho A.L."/>
            <person name="Wiebe D."/>
            <person name="Bonner C."/>
            <person name="Bernard K."/>
        </authorList>
    </citation>
    <scope>NUCLEOTIDE SEQUENCE [LARGE SCALE GENOMIC DNA]</scope>
    <source>
        <strain evidence="3 4">CCUG56047</strain>
    </source>
</reference>
<comment type="caution">
    <text evidence="3">The sequence shown here is derived from an EMBL/GenBank/DDBJ whole genome shotgun (WGS) entry which is preliminary data.</text>
</comment>
<dbReference type="CDD" id="cd24158">
    <property type="entry name" value="NUDIX_ADPRase_Rv1700"/>
    <property type="match status" value="1"/>
</dbReference>
<gene>
    <name evidence="3" type="primary">nudF</name>
    <name evidence="3" type="ORF">Bravens_00916</name>
</gene>
<dbReference type="AlphaFoldDB" id="A0A150H783"/>
<dbReference type="GO" id="GO:0006753">
    <property type="term" value="P:nucleoside phosphate metabolic process"/>
    <property type="evidence" value="ECO:0007669"/>
    <property type="project" value="TreeGrafter"/>
</dbReference>
<evidence type="ECO:0000313" key="3">
    <source>
        <dbReference type="EMBL" id="KXZ57885.1"/>
    </source>
</evidence>
<dbReference type="Pfam" id="PF00293">
    <property type="entry name" value="NUDIX"/>
    <property type="match status" value="1"/>
</dbReference>
<keyword evidence="4" id="KW-1185">Reference proteome</keyword>
<dbReference type="GO" id="GO:0019693">
    <property type="term" value="P:ribose phosphate metabolic process"/>
    <property type="evidence" value="ECO:0007669"/>
    <property type="project" value="TreeGrafter"/>
</dbReference>
<dbReference type="InterPro" id="IPR000086">
    <property type="entry name" value="NUDIX_hydrolase_dom"/>
</dbReference>
<dbReference type="PROSITE" id="PS51462">
    <property type="entry name" value="NUDIX"/>
    <property type="match status" value="1"/>
</dbReference>
<dbReference type="GO" id="GO:0005829">
    <property type="term" value="C:cytosol"/>
    <property type="evidence" value="ECO:0007669"/>
    <property type="project" value="TreeGrafter"/>
</dbReference>
<dbReference type="Gene3D" id="3.90.79.10">
    <property type="entry name" value="Nucleoside Triphosphate Pyrophosphohydrolase"/>
    <property type="match status" value="1"/>
</dbReference>
<proteinExistence type="predicted"/>
<dbReference type="RefSeq" id="WP_062020728.1">
    <property type="nucleotide sequence ID" value="NZ_LQQC01000010.1"/>
</dbReference>
<feature type="domain" description="Nudix hydrolase" evidence="2">
    <location>
        <begin position="49"/>
        <end position="181"/>
    </location>
</feature>
<dbReference type="PATRIC" id="fig|479117.4.peg.916"/>
<accession>A0A150H783</accession>
<name>A0A150H783_9MICO</name>
<dbReference type="SUPFAM" id="SSF55811">
    <property type="entry name" value="Nudix"/>
    <property type="match status" value="1"/>
</dbReference>
<dbReference type="EMBL" id="LQQC01000010">
    <property type="protein sequence ID" value="KXZ57885.1"/>
    <property type="molecule type" value="Genomic_DNA"/>
</dbReference>
<dbReference type="EC" id="3.6.1.13" evidence="3"/>
<dbReference type="InterPro" id="IPR015797">
    <property type="entry name" value="NUDIX_hydrolase-like_dom_sf"/>
</dbReference>
<dbReference type="GO" id="GO:0047631">
    <property type="term" value="F:ADP-ribose diphosphatase activity"/>
    <property type="evidence" value="ECO:0007669"/>
    <property type="project" value="UniProtKB-EC"/>
</dbReference>
<sequence length="211" mass="23157">MPERPQLADQLVDYPTHGREVVFRGAVWDVCRETVDLPEAAGLTRDFVDHTGAVGIAAVDDEDRILLIQQYRHPVRQRDWEIPAGLLDVQGEDPLLAAQRELSEEADLQAGSWAVLADQLSSPGGLSEVLRIYLARDLAEDASDFVREGEEAGLVLRWTPLGEAFEAVREGRIGNATAQLAILHAHASRAGGWSGLRPADCAWPAYRHLHG</sequence>
<keyword evidence="1 3" id="KW-0378">Hydrolase</keyword>
<protein>
    <submittedName>
        <fullName evidence="3">ADP-ribose pyrophosphatase</fullName>
        <ecNumber evidence="3">3.6.1.13</ecNumber>
    </submittedName>
</protein>
<organism evidence="3 4">
    <name type="scientific">Brevibacterium ravenspurgense</name>
    <dbReference type="NCBI Taxonomy" id="479117"/>
    <lineage>
        <taxon>Bacteria</taxon>
        <taxon>Bacillati</taxon>
        <taxon>Actinomycetota</taxon>
        <taxon>Actinomycetes</taxon>
        <taxon>Micrococcales</taxon>
        <taxon>Brevibacteriaceae</taxon>
        <taxon>Brevibacterium</taxon>
    </lineage>
</organism>
<dbReference type="PANTHER" id="PTHR11839:SF31">
    <property type="entry name" value="ADP-RIBOSE PYROPHOSPHATASE"/>
    <property type="match status" value="1"/>
</dbReference>